<dbReference type="CDD" id="cd00586">
    <property type="entry name" value="4HBT"/>
    <property type="match status" value="1"/>
</dbReference>
<dbReference type="PIRSF" id="PIRSF003230">
    <property type="entry name" value="YbgC"/>
    <property type="match status" value="1"/>
</dbReference>
<evidence type="ECO:0000313" key="3">
    <source>
        <dbReference type="EMBL" id="SVA31386.1"/>
    </source>
</evidence>
<dbReference type="PANTHER" id="PTHR31793:SF37">
    <property type="entry name" value="ACYL-COA THIOESTER HYDROLASE YBGC"/>
    <property type="match status" value="1"/>
</dbReference>
<reference evidence="3" key="1">
    <citation type="submission" date="2018-05" db="EMBL/GenBank/DDBJ databases">
        <authorList>
            <person name="Lanie J.A."/>
            <person name="Ng W.-L."/>
            <person name="Kazmierczak K.M."/>
            <person name="Andrzejewski T.M."/>
            <person name="Davidsen T.M."/>
            <person name="Wayne K.J."/>
            <person name="Tettelin H."/>
            <person name="Glass J.I."/>
            <person name="Rusch D."/>
            <person name="Podicherti R."/>
            <person name="Tsui H.-C.T."/>
            <person name="Winkler M.E."/>
        </authorList>
    </citation>
    <scope>NUCLEOTIDE SEQUENCE</scope>
</reference>
<sequence>VSGVNAALETFRWPVRVYYEDTDAGGIVYYANYLRFMERARTEWLQARGVDVAELAGQARLMFTVREIHLDFLRAARLSDNLEVSVGVKRARRVSVELEQSVTLAGELLCTAQVRLACVDVDTLKPRPIPDGILKEI</sequence>
<dbReference type="InterPro" id="IPR029069">
    <property type="entry name" value="HotDog_dom_sf"/>
</dbReference>
<feature type="non-terminal residue" evidence="3">
    <location>
        <position position="1"/>
    </location>
</feature>
<dbReference type="NCBIfam" id="TIGR02799">
    <property type="entry name" value="thio_ybgC"/>
    <property type="match status" value="1"/>
</dbReference>
<comment type="similarity">
    <text evidence="1">Belongs to the 4-hydroxybenzoyl-CoA thioesterase family.</text>
</comment>
<dbReference type="InterPro" id="IPR006684">
    <property type="entry name" value="YbgC/YbaW"/>
</dbReference>
<proteinExistence type="inferred from homology"/>
<keyword evidence="2" id="KW-0378">Hydrolase</keyword>
<dbReference type="InterPro" id="IPR014166">
    <property type="entry name" value="Tol-Pal_acyl-CoA_thioesterase"/>
</dbReference>
<evidence type="ECO:0000256" key="2">
    <source>
        <dbReference type="ARBA" id="ARBA00022801"/>
    </source>
</evidence>
<gene>
    <name evidence="3" type="ORF">METZ01_LOCUS84240</name>
</gene>
<dbReference type="GO" id="GO:0047617">
    <property type="term" value="F:fatty acyl-CoA hydrolase activity"/>
    <property type="evidence" value="ECO:0007669"/>
    <property type="project" value="TreeGrafter"/>
</dbReference>
<dbReference type="AlphaFoldDB" id="A0A381UTC5"/>
<dbReference type="EMBL" id="UINC01007095">
    <property type="protein sequence ID" value="SVA31386.1"/>
    <property type="molecule type" value="Genomic_DNA"/>
</dbReference>
<dbReference type="NCBIfam" id="TIGR00051">
    <property type="entry name" value="YbgC/FadM family acyl-CoA thioesterase"/>
    <property type="match status" value="1"/>
</dbReference>
<protein>
    <submittedName>
        <fullName evidence="3">Uncharacterized protein</fullName>
    </submittedName>
</protein>
<dbReference type="Gene3D" id="3.10.129.10">
    <property type="entry name" value="Hotdog Thioesterase"/>
    <property type="match status" value="1"/>
</dbReference>
<dbReference type="SUPFAM" id="SSF54637">
    <property type="entry name" value="Thioesterase/thiol ester dehydrase-isomerase"/>
    <property type="match status" value="1"/>
</dbReference>
<evidence type="ECO:0000256" key="1">
    <source>
        <dbReference type="ARBA" id="ARBA00005953"/>
    </source>
</evidence>
<dbReference type="FunFam" id="3.10.129.10:FF:000004">
    <property type="entry name" value="Tol-pal system-associated acyl-CoA thioesterase"/>
    <property type="match status" value="1"/>
</dbReference>
<dbReference type="InterPro" id="IPR050563">
    <property type="entry name" value="4-hydroxybenzoyl-CoA_TE"/>
</dbReference>
<dbReference type="PANTHER" id="PTHR31793">
    <property type="entry name" value="4-HYDROXYBENZOYL-COA THIOESTERASE FAMILY MEMBER"/>
    <property type="match status" value="1"/>
</dbReference>
<dbReference type="Pfam" id="PF13279">
    <property type="entry name" value="4HBT_2"/>
    <property type="match status" value="1"/>
</dbReference>
<organism evidence="3">
    <name type="scientific">marine metagenome</name>
    <dbReference type="NCBI Taxonomy" id="408172"/>
    <lineage>
        <taxon>unclassified sequences</taxon>
        <taxon>metagenomes</taxon>
        <taxon>ecological metagenomes</taxon>
    </lineage>
</organism>
<accession>A0A381UTC5</accession>
<name>A0A381UTC5_9ZZZZ</name>